<dbReference type="Pfam" id="PF11790">
    <property type="entry name" value="Glyco_hydro_cc"/>
    <property type="match status" value="1"/>
</dbReference>
<evidence type="ECO:0000259" key="2">
    <source>
        <dbReference type="Pfam" id="PF11790"/>
    </source>
</evidence>
<dbReference type="SUPFAM" id="SSF51445">
    <property type="entry name" value="(Trans)glycosidases"/>
    <property type="match status" value="1"/>
</dbReference>
<dbReference type="OrthoDB" id="43654at2759"/>
<proteinExistence type="predicted"/>
<evidence type="ECO:0000313" key="3">
    <source>
        <dbReference type="EMBL" id="ESO98813.1"/>
    </source>
</evidence>
<dbReference type="RefSeq" id="XP_009050449.1">
    <property type="nucleotide sequence ID" value="XM_009052201.1"/>
</dbReference>
<keyword evidence="1" id="KW-0732">Signal</keyword>
<keyword evidence="4" id="KW-1185">Reference proteome</keyword>
<dbReference type="PANTHER" id="PTHR34154:SF3">
    <property type="entry name" value="ALKALI-SENSITIVE LINKAGE PROTEIN 1"/>
    <property type="match status" value="1"/>
</dbReference>
<dbReference type="InterPro" id="IPR053183">
    <property type="entry name" value="ASL1"/>
</dbReference>
<feature type="signal peptide" evidence="1">
    <location>
        <begin position="1"/>
        <end position="17"/>
    </location>
</feature>
<dbReference type="GeneID" id="20248504"/>
<dbReference type="Gene3D" id="3.20.20.80">
    <property type="entry name" value="Glycosidases"/>
    <property type="match status" value="1"/>
</dbReference>
<dbReference type="InterPro" id="IPR024655">
    <property type="entry name" value="Asl1_glyco_hydro_catalytic"/>
</dbReference>
<dbReference type="HOGENOM" id="CLU_040908_6_3_1"/>
<reference evidence="3 4" key="1">
    <citation type="journal article" date="2013" name="Nature">
        <title>Insights into bilaterian evolution from three spiralian genomes.</title>
        <authorList>
            <person name="Simakov O."/>
            <person name="Marletaz F."/>
            <person name="Cho S.J."/>
            <person name="Edsinger-Gonzales E."/>
            <person name="Havlak P."/>
            <person name="Hellsten U."/>
            <person name="Kuo D.H."/>
            <person name="Larsson T."/>
            <person name="Lv J."/>
            <person name="Arendt D."/>
            <person name="Savage R."/>
            <person name="Osoegawa K."/>
            <person name="de Jong P."/>
            <person name="Grimwood J."/>
            <person name="Chapman J.A."/>
            <person name="Shapiro H."/>
            <person name="Aerts A."/>
            <person name="Otillar R.P."/>
            <person name="Terry A.Y."/>
            <person name="Boore J.L."/>
            <person name="Grigoriev I.V."/>
            <person name="Lindberg D.R."/>
            <person name="Seaver E.C."/>
            <person name="Weisblat D.A."/>
            <person name="Putnam N.H."/>
            <person name="Rokhsar D.S."/>
        </authorList>
    </citation>
    <scope>NUCLEOTIDE SEQUENCE [LARGE SCALE GENOMIC DNA]</scope>
</reference>
<organism evidence="3 4">
    <name type="scientific">Lottia gigantea</name>
    <name type="common">Giant owl limpet</name>
    <dbReference type="NCBI Taxonomy" id="225164"/>
    <lineage>
        <taxon>Eukaryota</taxon>
        <taxon>Metazoa</taxon>
        <taxon>Spiralia</taxon>
        <taxon>Lophotrochozoa</taxon>
        <taxon>Mollusca</taxon>
        <taxon>Gastropoda</taxon>
        <taxon>Patellogastropoda</taxon>
        <taxon>Lottioidea</taxon>
        <taxon>Lottiidae</taxon>
        <taxon>Lottia</taxon>
    </lineage>
</organism>
<dbReference type="PANTHER" id="PTHR34154">
    <property type="entry name" value="ALKALI-SENSITIVE LINKAGE PROTEIN 1"/>
    <property type="match status" value="1"/>
</dbReference>
<evidence type="ECO:0000313" key="4">
    <source>
        <dbReference type="Proteomes" id="UP000030746"/>
    </source>
</evidence>
<dbReference type="AlphaFoldDB" id="V4A4G8"/>
<feature type="chain" id="PRO_5004716573" description="Asl1-like glycosyl hydrolase catalytic domain-containing protein" evidence="1">
    <location>
        <begin position="18"/>
        <end position="259"/>
    </location>
</feature>
<gene>
    <name evidence="3" type="ORF">LOTGIDRAFT_231190</name>
</gene>
<dbReference type="Proteomes" id="UP000030746">
    <property type="component" value="Unassembled WGS sequence"/>
</dbReference>
<accession>V4A4G8</accession>
<dbReference type="OMA" id="MLWGTQS"/>
<dbReference type="KEGG" id="lgi:LOTGIDRAFT_231190"/>
<dbReference type="InterPro" id="IPR017853">
    <property type="entry name" value="GH"/>
</dbReference>
<dbReference type="CTD" id="20248504"/>
<sequence length="259" mass="30004">MLLALLLVLLCTSAGIATPKKGFGLCGRLYKCGDTFALSGTSWWYNWHYSREEYHWKHCSKFPRGEFVPMIWSEKYLHVAKIPADAKHVLGFNEPNAKNQANLTPERAAQLWPQVEKLAGNRILISPAPYGCDNNPDMCIQWFERFFKACHKCRVDRIAVHGYHCDSNKMIDSLLKIYNKFKKRIWLTEFACTASNSVDHYISFLHDLVPKLEHHWAIERYAWFCSRGDQSSSGRRPWNLLNMDSPTLSRLGQVYNSVQ</sequence>
<feature type="domain" description="Asl1-like glycosyl hydrolase catalytic" evidence="2">
    <location>
        <begin position="39"/>
        <end position="255"/>
    </location>
</feature>
<protein>
    <recommendedName>
        <fullName evidence="2">Asl1-like glycosyl hydrolase catalytic domain-containing protein</fullName>
    </recommendedName>
</protein>
<dbReference type="EMBL" id="KB201205">
    <property type="protein sequence ID" value="ESO98813.1"/>
    <property type="molecule type" value="Genomic_DNA"/>
</dbReference>
<name>V4A4G8_LOTGI</name>
<evidence type="ECO:0000256" key="1">
    <source>
        <dbReference type="SAM" id="SignalP"/>
    </source>
</evidence>